<protein>
    <submittedName>
        <fullName evidence="2">Uncharacterized protein</fullName>
    </submittedName>
</protein>
<evidence type="ECO:0000313" key="3">
    <source>
        <dbReference type="Proteomes" id="UP000287651"/>
    </source>
</evidence>
<dbReference type="Proteomes" id="UP000287651">
    <property type="component" value="Unassembled WGS sequence"/>
</dbReference>
<comment type="caution">
    <text evidence="2">The sequence shown here is derived from an EMBL/GenBank/DDBJ whole genome shotgun (WGS) entry which is preliminary data.</text>
</comment>
<feature type="compositionally biased region" description="Polar residues" evidence="1">
    <location>
        <begin position="57"/>
        <end position="66"/>
    </location>
</feature>
<dbReference type="AlphaFoldDB" id="A0A444EFW1"/>
<feature type="region of interest" description="Disordered" evidence="1">
    <location>
        <begin position="20"/>
        <end position="72"/>
    </location>
</feature>
<evidence type="ECO:0000313" key="2">
    <source>
        <dbReference type="EMBL" id="RRT71198.1"/>
    </source>
</evidence>
<evidence type="ECO:0000256" key="1">
    <source>
        <dbReference type="SAM" id="MobiDB-lite"/>
    </source>
</evidence>
<name>A0A444EFW1_ENSVE</name>
<dbReference type="EMBL" id="AMZH03003774">
    <property type="protein sequence ID" value="RRT71198.1"/>
    <property type="molecule type" value="Genomic_DNA"/>
</dbReference>
<organism evidence="2 3">
    <name type="scientific">Ensete ventricosum</name>
    <name type="common">Abyssinian banana</name>
    <name type="synonym">Musa ensete</name>
    <dbReference type="NCBI Taxonomy" id="4639"/>
    <lineage>
        <taxon>Eukaryota</taxon>
        <taxon>Viridiplantae</taxon>
        <taxon>Streptophyta</taxon>
        <taxon>Embryophyta</taxon>
        <taxon>Tracheophyta</taxon>
        <taxon>Spermatophyta</taxon>
        <taxon>Magnoliopsida</taxon>
        <taxon>Liliopsida</taxon>
        <taxon>Zingiberales</taxon>
        <taxon>Musaceae</taxon>
        <taxon>Ensete</taxon>
    </lineage>
</organism>
<sequence length="72" mass="8534">MLPSYFRFLNCFFCWAQRSSDGAKKNERKQRKRDVEEENPEDFMDPVTPVGEKKQLSRQMAKQYNPSAVEKS</sequence>
<proteinExistence type="predicted"/>
<gene>
    <name evidence="2" type="ORF">B296_00035764</name>
</gene>
<accession>A0A444EFW1</accession>
<reference evidence="2 3" key="1">
    <citation type="journal article" date="2014" name="Agronomy (Basel)">
        <title>A Draft Genome Sequence for Ensete ventricosum, the Drought-Tolerant Tree Against Hunger.</title>
        <authorList>
            <person name="Harrison J."/>
            <person name="Moore K.A."/>
            <person name="Paszkiewicz K."/>
            <person name="Jones T."/>
            <person name="Grant M."/>
            <person name="Ambacheew D."/>
            <person name="Muzemil S."/>
            <person name="Studholme D.J."/>
        </authorList>
    </citation>
    <scope>NUCLEOTIDE SEQUENCE [LARGE SCALE GENOMIC DNA]</scope>
</reference>